<dbReference type="InterPro" id="IPR001633">
    <property type="entry name" value="EAL_dom"/>
</dbReference>
<dbReference type="AlphaFoldDB" id="A0A2K9LMF2"/>
<dbReference type="Gene3D" id="3.30.70.270">
    <property type="match status" value="1"/>
</dbReference>
<dbReference type="PROSITE" id="PS50883">
    <property type="entry name" value="EAL"/>
    <property type="match status" value="1"/>
</dbReference>
<dbReference type="SMART" id="SM00267">
    <property type="entry name" value="GGDEF"/>
    <property type="match status" value="1"/>
</dbReference>
<feature type="transmembrane region" description="Helical" evidence="1">
    <location>
        <begin position="199"/>
        <end position="219"/>
    </location>
</feature>
<dbReference type="SUPFAM" id="SSF55073">
    <property type="entry name" value="Nucleotide cyclase"/>
    <property type="match status" value="1"/>
</dbReference>
<evidence type="ECO:0000256" key="2">
    <source>
        <dbReference type="SAM" id="SignalP"/>
    </source>
</evidence>
<feature type="transmembrane region" description="Helical" evidence="1">
    <location>
        <begin position="290"/>
        <end position="308"/>
    </location>
</feature>
<dbReference type="InterPro" id="IPR043128">
    <property type="entry name" value="Rev_trsase/Diguanyl_cyclase"/>
</dbReference>
<gene>
    <name evidence="5" type="ORF">Kalk_14445</name>
</gene>
<keyword evidence="1" id="KW-0812">Transmembrane</keyword>
<feature type="chain" id="PRO_5014856207" description="EAL domain-containing protein" evidence="2">
    <location>
        <begin position="31"/>
        <end position="879"/>
    </location>
</feature>
<dbReference type="CDD" id="cd01948">
    <property type="entry name" value="EAL"/>
    <property type="match status" value="1"/>
</dbReference>
<dbReference type="InterPro" id="IPR035919">
    <property type="entry name" value="EAL_sf"/>
</dbReference>
<dbReference type="Gene3D" id="2.60.40.2380">
    <property type="match status" value="1"/>
</dbReference>
<evidence type="ECO:0000259" key="3">
    <source>
        <dbReference type="PROSITE" id="PS50883"/>
    </source>
</evidence>
<evidence type="ECO:0000313" key="6">
    <source>
        <dbReference type="Proteomes" id="UP000235116"/>
    </source>
</evidence>
<keyword evidence="2" id="KW-0732">Signal</keyword>
<dbReference type="Proteomes" id="UP000235116">
    <property type="component" value="Chromosome"/>
</dbReference>
<organism evidence="5 6">
    <name type="scientific">Ketobacter alkanivorans</name>
    <dbReference type="NCBI Taxonomy" id="1917421"/>
    <lineage>
        <taxon>Bacteria</taxon>
        <taxon>Pseudomonadati</taxon>
        <taxon>Pseudomonadota</taxon>
        <taxon>Gammaproteobacteria</taxon>
        <taxon>Pseudomonadales</taxon>
        <taxon>Ketobacteraceae</taxon>
        <taxon>Ketobacter</taxon>
    </lineage>
</organism>
<proteinExistence type="predicted"/>
<dbReference type="Pfam" id="PF00990">
    <property type="entry name" value="GGDEF"/>
    <property type="match status" value="1"/>
</dbReference>
<feature type="signal peptide" evidence="2">
    <location>
        <begin position="1"/>
        <end position="30"/>
    </location>
</feature>
<sequence length="879" mass="99007">MRNLFAIQRHNLMKAILTLCLLCISGVSHGVQTVMLSDEANELDLNQKHLELFEDSSDRLTINEITTNSGLLFTQVDQDVINLGHTDSSIWAHFRLRLDSDQNTPQSWILESAFPLLHRFDIFVVEDGVIQESHRIGYSRPIMARMLPHRFFAQPLHLQPGVEYDIYINTMRVGGNVQLPLKLSKPLQFIYNELIHNHVFGIFFGIFIAMMAYNLFLFFAVGNRAYFYYIAYIGFSFLTFQTLTGFGFLLFWSDSPNLNEYVTQVFACMATVSGLLFSKHFVKTELYGRFITTSINIAAAFGVGLALARLTTDYFLSTQVSAYISIVSIVFPPMMFYCWIKGSRPAGFFLLAWMLLIVGAVMYTLVLLGVLPSNALTNNAVLAGSAAEMVLLSLGLADRINYERKAKYSALQEQHKAIVRLKEAEDRLMHRALHSRTTGLPNRTLLRSTLDGLLQETQQTGFTLVLVSINNFHEFNKTLGHSNGDAILYILTERLSALGQCVENIVPIEDTDARAHYISSVEGVSFALMIRELDSDVINSVVLQLLKDMEKPFEYQGLTLDVDASAGIAFHPEHGSSSENLLRNAHIALEAASGINEKYAVYSQEIDPYNQRRISLLGELRNAIDKDVLQLYFQPQICLDTMEVSGAEVLIRWIHPEYGFIPPDEFIPLAERTGVIQPLTYWICRKAFQFMHSLSSQGYNLNLSINISARNLQDPHFKDQVCKIAKEQDVTLEKVIMELTETAVMHNPDEALRVLGELSAAGIRLSIDDFGTGYSSLSYLKKLPVNEIKIDRSFVMEMAKNNDDQVIVHTTLTMGHNLSLEVVAEGIEDEATLLKLKEMGCDLAQGYHIARPMPANEFFTWLSNYRNDASPSPVASIIK</sequence>
<dbReference type="InterPro" id="IPR050706">
    <property type="entry name" value="Cyclic-di-GMP_PDE-like"/>
</dbReference>
<dbReference type="Pfam" id="PF00563">
    <property type="entry name" value="EAL"/>
    <property type="match status" value="1"/>
</dbReference>
<feature type="transmembrane region" description="Helical" evidence="1">
    <location>
        <begin position="226"/>
        <end position="249"/>
    </location>
</feature>
<dbReference type="SMART" id="SM00052">
    <property type="entry name" value="EAL"/>
    <property type="match status" value="1"/>
</dbReference>
<evidence type="ECO:0008006" key="7">
    <source>
        <dbReference type="Google" id="ProtNLM"/>
    </source>
</evidence>
<dbReference type="InterPro" id="IPR029787">
    <property type="entry name" value="Nucleotide_cyclase"/>
</dbReference>
<name>A0A2K9LMF2_9GAMM</name>
<dbReference type="InterPro" id="IPR000160">
    <property type="entry name" value="GGDEF_dom"/>
</dbReference>
<dbReference type="InterPro" id="IPR011623">
    <property type="entry name" value="7TMR_DISM_rcpt_extracell_dom1"/>
</dbReference>
<dbReference type="NCBIfam" id="TIGR00254">
    <property type="entry name" value="GGDEF"/>
    <property type="match status" value="1"/>
</dbReference>
<reference evidence="6" key="1">
    <citation type="submission" date="2017-08" db="EMBL/GenBank/DDBJ databases">
        <title>Direct submision.</title>
        <authorList>
            <person name="Kim S.-J."/>
            <person name="Rhee S.-K."/>
        </authorList>
    </citation>
    <scope>NUCLEOTIDE SEQUENCE [LARGE SCALE GENOMIC DNA]</scope>
    <source>
        <strain evidence="6">GI5</strain>
    </source>
</reference>
<keyword evidence="1" id="KW-0472">Membrane</keyword>
<feature type="domain" description="GGDEF" evidence="4">
    <location>
        <begin position="460"/>
        <end position="604"/>
    </location>
</feature>
<feature type="domain" description="EAL" evidence="3">
    <location>
        <begin position="613"/>
        <end position="866"/>
    </location>
</feature>
<evidence type="ECO:0000313" key="5">
    <source>
        <dbReference type="EMBL" id="AUM13549.1"/>
    </source>
</evidence>
<dbReference type="Gene3D" id="3.20.20.450">
    <property type="entry name" value="EAL domain"/>
    <property type="match status" value="1"/>
</dbReference>
<dbReference type="KEGG" id="kak:Kalk_14445"/>
<dbReference type="GO" id="GO:0071111">
    <property type="term" value="F:cyclic-guanylate-specific phosphodiesterase activity"/>
    <property type="evidence" value="ECO:0007669"/>
    <property type="project" value="InterPro"/>
</dbReference>
<dbReference type="CDD" id="cd01949">
    <property type="entry name" value="GGDEF"/>
    <property type="match status" value="1"/>
</dbReference>
<accession>A0A2K9LMF2</accession>
<evidence type="ECO:0000259" key="4">
    <source>
        <dbReference type="PROSITE" id="PS50887"/>
    </source>
</evidence>
<dbReference type="PANTHER" id="PTHR33121">
    <property type="entry name" value="CYCLIC DI-GMP PHOSPHODIESTERASE PDEF"/>
    <property type="match status" value="1"/>
</dbReference>
<protein>
    <recommendedName>
        <fullName evidence="7">EAL domain-containing protein</fullName>
    </recommendedName>
</protein>
<dbReference type="InterPro" id="IPR011622">
    <property type="entry name" value="7TMR_DISM_rcpt_extracell_dom2"/>
</dbReference>
<dbReference type="Pfam" id="PF07696">
    <property type="entry name" value="7TMR-DISMED2"/>
    <property type="match status" value="1"/>
</dbReference>
<dbReference type="Pfam" id="PF07695">
    <property type="entry name" value="7TMR-DISM_7TM"/>
    <property type="match status" value="1"/>
</dbReference>
<feature type="transmembrane region" description="Helical" evidence="1">
    <location>
        <begin position="347"/>
        <end position="368"/>
    </location>
</feature>
<dbReference type="EMBL" id="CP022684">
    <property type="protein sequence ID" value="AUM13549.1"/>
    <property type="molecule type" value="Genomic_DNA"/>
</dbReference>
<feature type="transmembrane region" description="Helical" evidence="1">
    <location>
        <begin position="261"/>
        <end position="278"/>
    </location>
</feature>
<dbReference type="SUPFAM" id="SSF141868">
    <property type="entry name" value="EAL domain-like"/>
    <property type="match status" value="1"/>
</dbReference>
<dbReference type="PANTHER" id="PTHR33121:SF70">
    <property type="entry name" value="SIGNALING PROTEIN YKOW"/>
    <property type="match status" value="1"/>
</dbReference>
<feature type="transmembrane region" description="Helical" evidence="1">
    <location>
        <begin position="320"/>
        <end position="340"/>
    </location>
</feature>
<keyword evidence="1" id="KW-1133">Transmembrane helix</keyword>
<keyword evidence="6" id="KW-1185">Reference proteome</keyword>
<evidence type="ECO:0000256" key="1">
    <source>
        <dbReference type="SAM" id="Phobius"/>
    </source>
</evidence>
<dbReference type="PROSITE" id="PS50887">
    <property type="entry name" value="GGDEF"/>
    <property type="match status" value="1"/>
</dbReference>